<gene>
    <name evidence="2" type="ORF">DWX97_03340</name>
</gene>
<dbReference type="PANTHER" id="PTHR43685">
    <property type="entry name" value="GLYCOSYLTRANSFERASE"/>
    <property type="match status" value="1"/>
</dbReference>
<dbReference type="GO" id="GO:0016740">
    <property type="term" value="F:transferase activity"/>
    <property type="evidence" value="ECO:0007669"/>
    <property type="project" value="UniProtKB-KW"/>
</dbReference>
<evidence type="ECO:0000259" key="1">
    <source>
        <dbReference type="Pfam" id="PF00535"/>
    </source>
</evidence>
<dbReference type="InterPro" id="IPR001173">
    <property type="entry name" value="Glyco_trans_2-like"/>
</dbReference>
<accession>A0A412IM64</accession>
<dbReference type="AlphaFoldDB" id="A0A412IM64"/>
<reference evidence="2 3" key="1">
    <citation type="submission" date="2018-08" db="EMBL/GenBank/DDBJ databases">
        <title>A genome reference for cultivated species of the human gut microbiota.</title>
        <authorList>
            <person name="Zou Y."/>
            <person name="Xue W."/>
            <person name="Luo G."/>
        </authorList>
    </citation>
    <scope>NUCLEOTIDE SEQUENCE [LARGE SCALE GENOMIC DNA]</scope>
    <source>
        <strain evidence="2 3">AF22-3AC</strain>
    </source>
</reference>
<name>A0A412IM64_9BACE</name>
<dbReference type="InterPro" id="IPR050834">
    <property type="entry name" value="Glycosyltransf_2"/>
</dbReference>
<dbReference type="PANTHER" id="PTHR43685:SF2">
    <property type="entry name" value="GLYCOSYLTRANSFERASE 2-LIKE DOMAIN-CONTAINING PROTEIN"/>
    <property type="match status" value="1"/>
</dbReference>
<comment type="caution">
    <text evidence="2">The sequence shown here is derived from an EMBL/GenBank/DDBJ whole genome shotgun (WGS) entry which is preliminary data.</text>
</comment>
<dbReference type="Gene3D" id="3.90.550.10">
    <property type="entry name" value="Spore Coat Polysaccharide Biosynthesis Protein SpsA, Chain A"/>
    <property type="match status" value="1"/>
</dbReference>
<dbReference type="EMBL" id="QRVJ01000002">
    <property type="protein sequence ID" value="RGS38993.1"/>
    <property type="molecule type" value="Genomic_DNA"/>
</dbReference>
<organism evidence="2 3">
    <name type="scientific">Bacteroides cellulosilyticus</name>
    <dbReference type="NCBI Taxonomy" id="246787"/>
    <lineage>
        <taxon>Bacteria</taxon>
        <taxon>Pseudomonadati</taxon>
        <taxon>Bacteroidota</taxon>
        <taxon>Bacteroidia</taxon>
        <taxon>Bacteroidales</taxon>
        <taxon>Bacteroidaceae</taxon>
        <taxon>Bacteroides</taxon>
    </lineage>
</organism>
<keyword evidence="2" id="KW-0808">Transferase</keyword>
<dbReference type="CDD" id="cd00761">
    <property type="entry name" value="Glyco_tranf_GTA_type"/>
    <property type="match status" value="1"/>
</dbReference>
<sequence length="606" mass="71035">MNNRFTVIMPTYNQAGFIRRAIQSLLNQTLQEWELIIINDGSTDATCSYVTPFLTDKRFTYVENKQNKGIGASINQALDMSKYEYIAYLPSDDFYYPNHLQVLKDELDRSEEIVLAYTKCNAEIQDTTIRKVIPQVNGLFYQHCLQLVQTAHRNTTERWIERDEWVSCDFFQLFWTKLTCKGFFSFVNIETSYWASHPLQHHKIIAKFNWFRQYYRICTPLRIRPFKFRFIDEVDLYQKYRGTRPLCGNQKLKILLVGELSYHPERICALEEHGCELYGLWMRKPTHDFSAVGPLPFGNVIDIPYENWETEIRKIKPDIIYAGVNIGAEILSYEVMKKCPDIPFVWHFKEGPFLSMQYGTWDNLMELYDKSDGKIYINEESQRWYEQFVPRTGLSFILDADMPKIDYFSSNFSPRLSETDGAIHTVIPGRVVGLKLDDINILASLNIHIHSYGNYLANYNREYLKAAPAHFHVHPYCKPADWVKEFSKYDAGWLHPFNSNNDGNYLRIGWDDLNMPARMGTFASAALPMILKNNDGHIVAMQTRIGKDNLGVFYKDLQELGSKLYEKSLMNMLRANVLAKRETFSFDYYVPQLIDFFMKVINFKKQ</sequence>
<dbReference type="InterPro" id="IPR029044">
    <property type="entry name" value="Nucleotide-diphossugar_trans"/>
</dbReference>
<proteinExistence type="predicted"/>
<protein>
    <submittedName>
        <fullName evidence="2">Glycosyltransferase family 2 protein</fullName>
    </submittedName>
</protein>
<evidence type="ECO:0000313" key="3">
    <source>
        <dbReference type="Proteomes" id="UP000283341"/>
    </source>
</evidence>
<evidence type="ECO:0000313" key="2">
    <source>
        <dbReference type="EMBL" id="RGS38993.1"/>
    </source>
</evidence>
<dbReference type="Gene3D" id="3.40.50.2000">
    <property type="entry name" value="Glycogen Phosphorylase B"/>
    <property type="match status" value="1"/>
</dbReference>
<dbReference type="RefSeq" id="WP_118401785.1">
    <property type="nucleotide sequence ID" value="NZ_JADNFX010000003.1"/>
</dbReference>
<feature type="domain" description="Glycosyltransferase 2-like" evidence="1">
    <location>
        <begin position="6"/>
        <end position="131"/>
    </location>
</feature>
<dbReference type="SUPFAM" id="SSF53448">
    <property type="entry name" value="Nucleotide-diphospho-sugar transferases"/>
    <property type="match status" value="1"/>
</dbReference>
<dbReference type="Proteomes" id="UP000283341">
    <property type="component" value="Unassembled WGS sequence"/>
</dbReference>
<dbReference type="Pfam" id="PF00535">
    <property type="entry name" value="Glycos_transf_2"/>
    <property type="match status" value="1"/>
</dbReference>